<comment type="caution">
    <text evidence="14">The sequence shown here is derived from an EMBL/GenBank/DDBJ whole genome shotgun (WGS) entry which is preliminary data.</text>
</comment>
<dbReference type="GO" id="GO:0000329">
    <property type="term" value="C:fungal-type vacuole membrane"/>
    <property type="evidence" value="ECO:0007669"/>
    <property type="project" value="UniProtKB-ARBA"/>
</dbReference>
<keyword evidence="5" id="KW-0677">Repeat</keyword>
<feature type="compositionally biased region" description="Basic and acidic residues" evidence="10">
    <location>
        <begin position="75"/>
        <end position="87"/>
    </location>
</feature>
<feature type="region of interest" description="Disordered" evidence="10">
    <location>
        <begin position="75"/>
        <end position="173"/>
    </location>
</feature>
<dbReference type="Pfam" id="PF00664">
    <property type="entry name" value="ABC_membrane"/>
    <property type="match status" value="1"/>
</dbReference>
<gene>
    <name evidence="14" type="ORF">BCR33DRAFT_857452</name>
</gene>
<keyword evidence="8 11" id="KW-1133">Transmembrane helix</keyword>
<dbReference type="Gene3D" id="1.20.1560.10">
    <property type="entry name" value="ABC transporter type 1, transmembrane domain"/>
    <property type="match status" value="2"/>
</dbReference>
<feature type="transmembrane region" description="Helical" evidence="11">
    <location>
        <begin position="440"/>
        <end position="469"/>
    </location>
</feature>
<evidence type="ECO:0000259" key="12">
    <source>
        <dbReference type="PROSITE" id="PS50893"/>
    </source>
</evidence>
<evidence type="ECO:0000256" key="3">
    <source>
        <dbReference type="ARBA" id="ARBA00022448"/>
    </source>
</evidence>
<feature type="compositionally biased region" description="Low complexity" evidence="10">
    <location>
        <begin position="136"/>
        <end position="166"/>
    </location>
</feature>
<evidence type="ECO:0000256" key="1">
    <source>
        <dbReference type="ARBA" id="ARBA00004128"/>
    </source>
</evidence>
<name>A0A1Y2B6K4_9FUNG</name>
<dbReference type="Pfam" id="PF00005">
    <property type="entry name" value="ABC_tran"/>
    <property type="match status" value="1"/>
</dbReference>
<feature type="transmembrane region" description="Helical" evidence="11">
    <location>
        <begin position="628"/>
        <end position="650"/>
    </location>
</feature>
<feature type="domain" description="ABC transporter" evidence="12">
    <location>
        <begin position="693"/>
        <end position="927"/>
    </location>
</feature>
<organism evidence="14 15">
    <name type="scientific">Rhizoclosmatium globosum</name>
    <dbReference type="NCBI Taxonomy" id="329046"/>
    <lineage>
        <taxon>Eukaryota</taxon>
        <taxon>Fungi</taxon>
        <taxon>Fungi incertae sedis</taxon>
        <taxon>Chytridiomycota</taxon>
        <taxon>Chytridiomycota incertae sedis</taxon>
        <taxon>Chytridiomycetes</taxon>
        <taxon>Chytridiales</taxon>
        <taxon>Chytriomycetaceae</taxon>
        <taxon>Rhizoclosmatium</taxon>
    </lineage>
</organism>
<dbReference type="SUPFAM" id="SSF52540">
    <property type="entry name" value="P-loop containing nucleoside triphosphate hydrolases"/>
    <property type="match status" value="1"/>
</dbReference>
<proteinExistence type="inferred from homology"/>
<keyword evidence="9 11" id="KW-0472">Membrane</keyword>
<dbReference type="CDD" id="cd18580">
    <property type="entry name" value="ABC_6TM_ABCC_D2"/>
    <property type="match status" value="1"/>
</dbReference>
<evidence type="ECO:0000256" key="11">
    <source>
        <dbReference type="SAM" id="Phobius"/>
    </source>
</evidence>
<dbReference type="InterPro" id="IPR044726">
    <property type="entry name" value="ABCC_6TM_D2"/>
</dbReference>
<evidence type="ECO:0000256" key="7">
    <source>
        <dbReference type="ARBA" id="ARBA00022840"/>
    </source>
</evidence>
<dbReference type="SMART" id="SM00382">
    <property type="entry name" value="AAA"/>
    <property type="match status" value="1"/>
</dbReference>
<evidence type="ECO:0000256" key="6">
    <source>
        <dbReference type="ARBA" id="ARBA00022741"/>
    </source>
</evidence>
<dbReference type="CDD" id="cd03244">
    <property type="entry name" value="ABCC_MRP_domain2"/>
    <property type="match status" value="1"/>
</dbReference>
<dbReference type="OrthoDB" id="6500128at2759"/>
<feature type="transmembrane region" description="Helical" evidence="11">
    <location>
        <begin position="597"/>
        <end position="616"/>
    </location>
</feature>
<comment type="subcellular location">
    <subcellularLocation>
        <location evidence="1">Vacuole membrane</location>
        <topology evidence="1">Multi-pass membrane protein</topology>
    </subcellularLocation>
</comment>
<dbReference type="InterPro" id="IPR011527">
    <property type="entry name" value="ABC1_TM_dom"/>
</dbReference>
<accession>A0A1Y2B6K4</accession>
<comment type="similarity">
    <text evidence="2">Belongs to the ABC transporter superfamily. ABCC family. Conjugate transporter (TC 3.A.1.208) subfamily.</text>
</comment>
<dbReference type="FunFam" id="3.40.50.300:FF:000074">
    <property type="entry name" value="Multidrug resistance-associated protein 5 isoform 1"/>
    <property type="match status" value="1"/>
</dbReference>
<sequence>MPRSPKKFQKRTLKNSLDHRSWDTKHSVILANYLRKKDQPDQPLTGKPVKAACPALKDFKAPTLNRKIKQVRGRLLENPDWDPRNDVEPMELNPSDDPANSDDDSDTDGDNEGTGAPRPSTIPSSGGIESLLGKLPTSTPSTTWQPSTPFPPNSLLAAASSTNSTAPTPPHTVRGIMYSKDVIRATKAMQSDLRLHELVRYQAQNGLMKLIVYLRIIGDTVFDSIVSQDGRTLTYNIQPAETQPQLFLEDMHHTSLLDPAATAVLQYFSNDPGTEVFKYVVTLPEAVDSNYEREYFISRAVKGVDASSGKQDRKSVECGVHGFNSSLLVFNKYVVRANPWSTQTGNQTNSTFYYLGIYATLVILASCLVLSTNLSMYIQVGQRAAKVLHSTMLKSVLHSPMSFFDTTPLGRITNRFVGDIASVDESLVDVFVGFFTDVTLAISSVIVVCAITPMFIIVIIPLFALYIYIQLFYLKSSQAVQRVSRTTGSPVFSHANTTFTGAATVRAFQKTVWNHNHSIPRPSALSSSDTPVKVPTKVPVEVPFKVPSNKGESSLADTVRVLTLHSSELYISKNNRLQDAQQTTFLSNLAFNKWLQFRLECIGALITFGAAIFAVIQRDSISAGSAGLSMNYAVQITGYLYMVMLQYGMLQNAGVSLERVFEYFDLPSEGPQHTPFDDVVSREGRSWPKEGRVEFKDLALRYRDETPLALKEISVSIQKGEKVGIVGRTGAGKSSLSAALFRLTEAASGAILIDGIDISKLGLHKLRTSITVLPQDPILFAASVRDNIDPRHEHSDDAIWNVLEATHVKHKFSGHEQGLEQRLQSGGEDLSVGERQLFCLARAILRNTQVYVLDEATAGIDVETDMLIQETIRREFKDATVLTIAHRIQTIMDYDKILVLNDGKVEEFDTPSKLLKNPNSVFYQLATAAGIKESDTF</sequence>
<protein>
    <recommendedName>
        <fullName evidence="16">P-loop containing nucleoside triphosphate hydrolase protein</fullName>
    </recommendedName>
</protein>
<dbReference type="InterPro" id="IPR003439">
    <property type="entry name" value="ABC_transporter-like_ATP-bd"/>
</dbReference>
<evidence type="ECO:0000259" key="13">
    <source>
        <dbReference type="PROSITE" id="PS50929"/>
    </source>
</evidence>
<dbReference type="AlphaFoldDB" id="A0A1Y2B6K4"/>
<feature type="domain" description="ABC transmembrane type-1" evidence="13">
    <location>
        <begin position="346"/>
        <end position="652"/>
    </location>
</feature>
<evidence type="ECO:0000256" key="5">
    <source>
        <dbReference type="ARBA" id="ARBA00022737"/>
    </source>
</evidence>
<dbReference type="GO" id="GO:0005524">
    <property type="term" value="F:ATP binding"/>
    <property type="evidence" value="ECO:0007669"/>
    <property type="project" value="UniProtKB-KW"/>
</dbReference>
<dbReference type="PANTHER" id="PTHR24223:SF443">
    <property type="entry name" value="MULTIDRUG-RESISTANCE LIKE PROTEIN 1, ISOFORM I"/>
    <property type="match status" value="1"/>
</dbReference>
<dbReference type="Gene3D" id="3.40.50.300">
    <property type="entry name" value="P-loop containing nucleotide triphosphate hydrolases"/>
    <property type="match status" value="1"/>
</dbReference>
<evidence type="ECO:0000256" key="8">
    <source>
        <dbReference type="ARBA" id="ARBA00022989"/>
    </source>
</evidence>
<reference evidence="14 15" key="1">
    <citation type="submission" date="2016-07" db="EMBL/GenBank/DDBJ databases">
        <title>Pervasive Adenine N6-methylation of Active Genes in Fungi.</title>
        <authorList>
            <consortium name="DOE Joint Genome Institute"/>
            <person name="Mondo S.J."/>
            <person name="Dannebaum R.O."/>
            <person name="Kuo R.C."/>
            <person name="Labutti K."/>
            <person name="Haridas S."/>
            <person name="Kuo A."/>
            <person name="Salamov A."/>
            <person name="Ahrendt S.R."/>
            <person name="Lipzen A."/>
            <person name="Sullivan W."/>
            <person name="Andreopoulos W.B."/>
            <person name="Clum A."/>
            <person name="Lindquist E."/>
            <person name="Daum C."/>
            <person name="Ramamoorthy G.K."/>
            <person name="Gryganskyi A."/>
            <person name="Culley D."/>
            <person name="Magnuson J.K."/>
            <person name="James T.Y."/>
            <person name="O'Malley M.A."/>
            <person name="Stajich J.E."/>
            <person name="Spatafora J.W."/>
            <person name="Visel A."/>
            <person name="Grigoriev I.V."/>
        </authorList>
    </citation>
    <scope>NUCLEOTIDE SEQUENCE [LARGE SCALE GENOMIC DNA]</scope>
    <source>
        <strain evidence="14 15">JEL800</strain>
    </source>
</reference>
<evidence type="ECO:0008006" key="16">
    <source>
        <dbReference type="Google" id="ProtNLM"/>
    </source>
</evidence>
<dbReference type="PROSITE" id="PS50893">
    <property type="entry name" value="ABC_TRANSPORTER_2"/>
    <property type="match status" value="1"/>
</dbReference>
<dbReference type="GO" id="GO:0140359">
    <property type="term" value="F:ABC-type transporter activity"/>
    <property type="evidence" value="ECO:0007669"/>
    <property type="project" value="InterPro"/>
</dbReference>
<dbReference type="GO" id="GO:0016887">
    <property type="term" value="F:ATP hydrolysis activity"/>
    <property type="evidence" value="ECO:0007669"/>
    <property type="project" value="InterPro"/>
</dbReference>
<dbReference type="InterPro" id="IPR003593">
    <property type="entry name" value="AAA+_ATPase"/>
</dbReference>
<keyword evidence="6" id="KW-0547">Nucleotide-binding</keyword>
<feature type="transmembrane region" description="Helical" evidence="11">
    <location>
        <begin position="352"/>
        <end position="371"/>
    </location>
</feature>
<dbReference type="InterPro" id="IPR050173">
    <property type="entry name" value="ABC_transporter_C-like"/>
</dbReference>
<evidence type="ECO:0000313" key="15">
    <source>
        <dbReference type="Proteomes" id="UP000193642"/>
    </source>
</evidence>
<keyword evidence="4 11" id="KW-0812">Transmembrane</keyword>
<dbReference type="InterPro" id="IPR017871">
    <property type="entry name" value="ABC_transporter-like_CS"/>
</dbReference>
<dbReference type="STRING" id="329046.A0A1Y2B6K4"/>
<keyword evidence="15" id="KW-1185">Reference proteome</keyword>
<evidence type="ECO:0000256" key="10">
    <source>
        <dbReference type="SAM" id="MobiDB-lite"/>
    </source>
</evidence>
<evidence type="ECO:0000256" key="9">
    <source>
        <dbReference type="ARBA" id="ARBA00023136"/>
    </source>
</evidence>
<dbReference type="PROSITE" id="PS50929">
    <property type="entry name" value="ABC_TM1F"/>
    <property type="match status" value="1"/>
</dbReference>
<keyword evidence="3" id="KW-0813">Transport</keyword>
<evidence type="ECO:0000256" key="2">
    <source>
        <dbReference type="ARBA" id="ARBA00009726"/>
    </source>
</evidence>
<keyword evidence="7" id="KW-0067">ATP-binding</keyword>
<feature type="compositionally biased region" description="Acidic residues" evidence="10">
    <location>
        <begin position="99"/>
        <end position="111"/>
    </location>
</feature>
<dbReference type="PROSITE" id="PS00211">
    <property type="entry name" value="ABC_TRANSPORTER_1"/>
    <property type="match status" value="1"/>
</dbReference>
<dbReference type="Proteomes" id="UP000193642">
    <property type="component" value="Unassembled WGS sequence"/>
</dbReference>
<evidence type="ECO:0000256" key="4">
    <source>
        <dbReference type="ARBA" id="ARBA00022692"/>
    </source>
</evidence>
<dbReference type="InterPro" id="IPR027417">
    <property type="entry name" value="P-loop_NTPase"/>
</dbReference>
<dbReference type="InterPro" id="IPR036640">
    <property type="entry name" value="ABC1_TM_sf"/>
</dbReference>
<evidence type="ECO:0000313" key="14">
    <source>
        <dbReference type="EMBL" id="ORY30107.1"/>
    </source>
</evidence>
<dbReference type="EMBL" id="MCGO01000084">
    <property type="protein sequence ID" value="ORY30107.1"/>
    <property type="molecule type" value="Genomic_DNA"/>
</dbReference>
<dbReference type="SUPFAM" id="SSF90123">
    <property type="entry name" value="ABC transporter transmembrane region"/>
    <property type="match status" value="2"/>
</dbReference>
<dbReference type="PANTHER" id="PTHR24223">
    <property type="entry name" value="ATP-BINDING CASSETTE SUB-FAMILY C"/>
    <property type="match status" value="1"/>
</dbReference>